<dbReference type="AlphaFoldDB" id="A0AAJ0CMW5"/>
<dbReference type="GO" id="GO:0005975">
    <property type="term" value="P:carbohydrate metabolic process"/>
    <property type="evidence" value="ECO:0007669"/>
    <property type="project" value="InterPro"/>
</dbReference>
<dbReference type="SUPFAM" id="SSF48225">
    <property type="entry name" value="Seven-hairpin glycosidases"/>
    <property type="match status" value="1"/>
</dbReference>
<dbReference type="InterPro" id="IPR050749">
    <property type="entry name" value="Glycosyl_Hydrolase_47"/>
</dbReference>
<keyword evidence="4 9" id="KW-0378">Hydrolase</keyword>
<keyword evidence="9" id="KW-0326">Glycosidase</keyword>
<feature type="active site" description="Proton donor" evidence="6">
    <location>
        <position position="439"/>
    </location>
</feature>
<keyword evidence="5 8" id="KW-1015">Disulfide bond</keyword>
<dbReference type="GO" id="GO:0004571">
    <property type="term" value="F:mannosyl-oligosaccharide 1,2-alpha-mannosidase activity"/>
    <property type="evidence" value="ECO:0007669"/>
    <property type="project" value="InterPro"/>
</dbReference>
<evidence type="ECO:0000313" key="12">
    <source>
        <dbReference type="Proteomes" id="UP001251528"/>
    </source>
</evidence>
<dbReference type="EMBL" id="JASWJB010000114">
    <property type="protein sequence ID" value="KAK2596646.1"/>
    <property type="molecule type" value="Genomic_DNA"/>
</dbReference>
<dbReference type="PANTHER" id="PTHR11742">
    <property type="entry name" value="MANNOSYL-OLIGOSACCHARIDE ALPHA-1,2-MANNOSIDASE-RELATED"/>
    <property type="match status" value="1"/>
</dbReference>
<dbReference type="Gene3D" id="1.50.10.10">
    <property type="match status" value="1"/>
</dbReference>
<protein>
    <recommendedName>
        <fullName evidence="9">alpha-1,2-Mannosidase</fullName>
        <ecNumber evidence="9">3.2.1.-</ecNumber>
    </recommendedName>
</protein>
<dbReference type="FunFam" id="1.50.10.10:FF:000037">
    <property type="entry name" value="alpha-1,2-Mannosidase"/>
    <property type="match status" value="1"/>
</dbReference>
<keyword evidence="10" id="KW-0732">Signal</keyword>
<evidence type="ECO:0000256" key="7">
    <source>
        <dbReference type="PIRSR" id="PIRSR601382-2"/>
    </source>
</evidence>
<keyword evidence="7" id="KW-0106">Calcium</keyword>
<dbReference type="InterPro" id="IPR012341">
    <property type="entry name" value="6hp_glycosidase-like_sf"/>
</dbReference>
<reference evidence="11" key="1">
    <citation type="submission" date="2023-06" db="EMBL/GenBank/DDBJ databases">
        <title>Conoideocrella luteorostrata (Hypocreales: Clavicipitaceae), a potential biocontrol fungus for elongate hemlock scale in United States Christmas tree production areas.</title>
        <authorList>
            <person name="Barrett H."/>
            <person name="Lovett B."/>
            <person name="Macias A.M."/>
            <person name="Stajich J.E."/>
            <person name="Kasson M.T."/>
        </authorList>
    </citation>
    <scope>NUCLEOTIDE SEQUENCE</scope>
    <source>
        <strain evidence="11">ARSEF 14590</strain>
    </source>
</reference>
<dbReference type="GO" id="GO:0005509">
    <property type="term" value="F:calcium ion binding"/>
    <property type="evidence" value="ECO:0007669"/>
    <property type="project" value="InterPro"/>
</dbReference>
<sequence length="610" mass="68990">MMSLGRRRILSGLLALFALLTVWRAWELTSSSNSGKVPTKPMTGYTKYEPDKDYFWRTIKHNYPVTSFRPLPTSAPDTLPPVQAAKFPTETAQDKQVRLARQKDVKESFQKAWNAYKKYAWLRDEVKPVSGGAKDTFGGWGATLIDSLDTLWIMGLKQEFDEAVYDVAENAVFLSTRDKQINVFETTIRFLGGLLSAYDLSGDRRLLTKAHNVGDLIYKAFDTPNHLPITRWNLHDAAYGYKQTASSSTLLAEIGSLTMEFTRLSLVTRDPKYYDAVQHISELLAQSQSKSKVPGMWPIIVDAQKEYFDAGALYTLGGMADSTYEYLPKMMALLGQKKGIYYDMYTKSMEAASAKLFFRPMTPHDDDILFPGFLNVDSDDVNRKSSMHPSSGHLTCFTGGMLGLGGQLIQSQEHVSYGEKLTDGCVWAYKSFRTGVMPETFYLTPCPSSSSSSSSSQQEEPCTWSQERWHAEVMRAHSAGGGSKEAESIIKQHRLPPSFSKLGDSRYILRPEAIESVFIMYRVTGDRKWQEKAWEMWKAIDNLTSTKLANSAVKDMNPEDGQPVEMADSMESFWLGETLKYFYLIFSEPDLISLDDWVFNTEAHPFKRLK</sequence>
<keyword evidence="12" id="KW-1185">Reference proteome</keyword>
<evidence type="ECO:0000256" key="6">
    <source>
        <dbReference type="PIRSR" id="PIRSR601382-1"/>
    </source>
</evidence>
<dbReference type="EC" id="3.2.1.-" evidence="9"/>
<evidence type="ECO:0000256" key="5">
    <source>
        <dbReference type="ARBA" id="ARBA00023157"/>
    </source>
</evidence>
<comment type="caution">
    <text evidence="11">The sequence shown here is derived from an EMBL/GenBank/DDBJ whole genome shotgun (WGS) entry which is preliminary data.</text>
</comment>
<feature type="signal peptide" evidence="10">
    <location>
        <begin position="1"/>
        <end position="25"/>
    </location>
</feature>
<feature type="binding site" evidence="7">
    <location>
        <position position="601"/>
    </location>
    <ligand>
        <name>Ca(2+)</name>
        <dbReference type="ChEBI" id="CHEBI:29108"/>
    </ligand>
</feature>
<gene>
    <name evidence="11" type="ORF">QQS21_006267</name>
</gene>
<feature type="disulfide bond" evidence="8">
    <location>
        <begin position="396"/>
        <end position="425"/>
    </location>
</feature>
<dbReference type="Pfam" id="PF01532">
    <property type="entry name" value="Glyco_hydro_47"/>
    <property type="match status" value="1"/>
</dbReference>
<dbReference type="Proteomes" id="UP001251528">
    <property type="component" value="Unassembled WGS sequence"/>
</dbReference>
<evidence type="ECO:0000256" key="8">
    <source>
        <dbReference type="PIRSR" id="PIRSR601382-3"/>
    </source>
</evidence>
<feature type="chain" id="PRO_5042555978" description="alpha-1,2-Mannosidase" evidence="10">
    <location>
        <begin position="26"/>
        <end position="610"/>
    </location>
</feature>
<evidence type="ECO:0000256" key="10">
    <source>
        <dbReference type="SAM" id="SignalP"/>
    </source>
</evidence>
<organism evidence="11 12">
    <name type="scientific">Conoideocrella luteorostrata</name>
    <dbReference type="NCBI Taxonomy" id="1105319"/>
    <lineage>
        <taxon>Eukaryota</taxon>
        <taxon>Fungi</taxon>
        <taxon>Dikarya</taxon>
        <taxon>Ascomycota</taxon>
        <taxon>Pezizomycotina</taxon>
        <taxon>Sordariomycetes</taxon>
        <taxon>Hypocreomycetidae</taxon>
        <taxon>Hypocreales</taxon>
        <taxon>Clavicipitaceae</taxon>
        <taxon>Conoideocrella</taxon>
    </lineage>
</organism>
<proteinExistence type="inferred from homology"/>
<comment type="similarity">
    <text evidence="3 9">Belongs to the glycosyl hydrolase 47 family.</text>
</comment>
<dbReference type="PANTHER" id="PTHR11742:SF89">
    <property type="entry name" value="ALPHA-1,2-MANNOSIDASE"/>
    <property type="match status" value="1"/>
</dbReference>
<evidence type="ECO:0000313" key="11">
    <source>
        <dbReference type="EMBL" id="KAK2596646.1"/>
    </source>
</evidence>
<dbReference type="GO" id="GO:0016020">
    <property type="term" value="C:membrane"/>
    <property type="evidence" value="ECO:0007669"/>
    <property type="project" value="InterPro"/>
</dbReference>
<name>A0AAJ0CMW5_9HYPO</name>
<dbReference type="PRINTS" id="PR00747">
    <property type="entry name" value="GLYHDRLASE47"/>
</dbReference>
<keyword evidence="7" id="KW-0479">Metal-binding</keyword>
<comment type="pathway">
    <text evidence="2">Protein modification; protein glycosylation.</text>
</comment>
<evidence type="ECO:0000256" key="9">
    <source>
        <dbReference type="RuleBase" id="RU361193"/>
    </source>
</evidence>
<evidence type="ECO:0000256" key="4">
    <source>
        <dbReference type="ARBA" id="ARBA00022801"/>
    </source>
</evidence>
<evidence type="ECO:0000256" key="3">
    <source>
        <dbReference type="ARBA" id="ARBA00007658"/>
    </source>
</evidence>
<feature type="active site" evidence="6">
    <location>
        <position position="321"/>
    </location>
</feature>
<dbReference type="InterPro" id="IPR036026">
    <property type="entry name" value="Seven-hairpin_glycosidases"/>
</dbReference>
<comment type="cofactor">
    <cofactor evidence="1 7">
        <name>Ca(2+)</name>
        <dbReference type="ChEBI" id="CHEBI:29108"/>
    </cofactor>
</comment>
<accession>A0AAJ0CMW5</accession>
<dbReference type="InterPro" id="IPR001382">
    <property type="entry name" value="Glyco_hydro_47"/>
</dbReference>
<evidence type="ECO:0000256" key="2">
    <source>
        <dbReference type="ARBA" id="ARBA00004922"/>
    </source>
</evidence>
<feature type="active site" evidence="6">
    <location>
        <position position="512"/>
    </location>
</feature>
<dbReference type="GO" id="GO:0036503">
    <property type="term" value="P:ERAD pathway"/>
    <property type="evidence" value="ECO:0007669"/>
    <property type="project" value="UniProtKB-ARBA"/>
</dbReference>
<evidence type="ECO:0000256" key="1">
    <source>
        <dbReference type="ARBA" id="ARBA00001913"/>
    </source>
</evidence>
<feature type="active site" description="Proton donor" evidence="6">
    <location>
        <position position="185"/>
    </location>
</feature>
<dbReference type="GO" id="GO:0005783">
    <property type="term" value="C:endoplasmic reticulum"/>
    <property type="evidence" value="ECO:0007669"/>
    <property type="project" value="TreeGrafter"/>
</dbReference>